<dbReference type="InterPro" id="IPR029787">
    <property type="entry name" value="Nucleotide_cyclase"/>
</dbReference>
<evidence type="ECO:0000313" key="10">
    <source>
        <dbReference type="Proteomes" id="UP000464754"/>
    </source>
</evidence>
<dbReference type="Gene3D" id="3.20.20.450">
    <property type="entry name" value="EAL domain"/>
    <property type="match status" value="1"/>
</dbReference>
<dbReference type="InterPro" id="IPR000160">
    <property type="entry name" value="GGDEF_dom"/>
</dbReference>
<dbReference type="Pfam" id="PF00563">
    <property type="entry name" value="EAL"/>
    <property type="match status" value="1"/>
</dbReference>
<feature type="transmembrane region" description="Helical" evidence="6">
    <location>
        <begin position="279"/>
        <end position="303"/>
    </location>
</feature>
<sequence>MKKHKRIIFLVILSIMGLVNALLLFNKYIDNKLESQLMTSLENLSQQNVVIINHQIEDKFSLLQMFANEVGDKKNYDIVQDHKKVEKLSQIFGFRLVGIALPDGTAYTSYKKVVDVSQRRYFQESMKGKNYVSEPLDDIYDPNVKINVYSVPIYDEYKNIKGVFFTTYKNEDFKKFLRISSYNGKGYSYILDSKGNVISDSPQAQIYGTKNMFKTLEKYSENKEIVNQMKKDFQNGQGGEISYNYKGYKYANYAPLNINDWWCVTIVPKNVLEQRILPISYGVIAICIAIFIVSLGVIAYIVLKQNKYQSHLKKIAYYDKLTEIHNKAYLEEKLTQNINANTEKKSALVIYNIRKFKMINEIYGTGAGDYILKSFANSLKQYKTNELEIVVRGYGDEFAVLYFYNHKEELEKRIQSILAINKHIQYLSYPIDLSFAVGIYEIKNMNCMFERIYNYASIAKNENKERQDLFTYYCDELGNEQITIKRKEDAIKKGIENKEFKAWFQPKFDAKSKKITGMEALARWEKEDGSILLPNYFISLSEKIRLIQDIDELVFIDVCKKIKQWELQGLSILPVSVNLSQAYLNGLSALNHLKKIMDEYGVSSEFIQLEITESYMIDNEESLNLAVTKMHEYGFKVLLDDFGVGYSSLMSIHSLDFDILKIDKSFVDAIGTASGNAIIQYTIQLGKKLDMKIVVEGVETKEQYEFLKICGCDEIQGYYFAKPQTFYEISKILMLKKENISY</sequence>
<keyword evidence="10" id="KW-1185">Reference proteome</keyword>
<reference evidence="10" key="1">
    <citation type="submission" date="2019-05" db="EMBL/GenBank/DDBJ databases">
        <title>Complete genome sequencing of Absiella argi strain JCM 30884.</title>
        <authorList>
            <person name="Sakamoto M."/>
            <person name="Murakami T."/>
            <person name="Mori H."/>
        </authorList>
    </citation>
    <scope>NUCLEOTIDE SEQUENCE [LARGE SCALE GENOMIC DNA]</scope>
    <source>
        <strain evidence="10">JCM 30884</strain>
    </source>
</reference>
<protein>
    <submittedName>
        <fullName evidence="9">Sensor domain-containing phosphodiesterase</fullName>
    </submittedName>
</protein>
<gene>
    <name evidence="9" type="ORF">Aargi30884_04550</name>
</gene>
<keyword evidence="2" id="KW-1003">Cell membrane</keyword>
<dbReference type="SMART" id="SM00052">
    <property type="entry name" value="EAL"/>
    <property type="match status" value="1"/>
</dbReference>
<evidence type="ECO:0000256" key="4">
    <source>
        <dbReference type="ARBA" id="ARBA00022989"/>
    </source>
</evidence>
<evidence type="ECO:0000256" key="6">
    <source>
        <dbReference type="SAM" id="Phobius"/>
    </source>
</evidence>
<keyword evidence="4 6" id="KW-1133">Transmembrane helix</keyword>
<evidence type="ECO:0000256" key="3">
    <source>
        <dbReference type="ARBA" id="ARBA00022692"/>
    </source>
</evidence>
<keyword evidence="5 6" id="KW-0472">Membrane</keyword>
<name>A0A6N4THI2_9FIRM</name>
<dbReference type="Pfam" id="PF00990">
    <property type="entry name" value="GGDEF"/>
    <property type="match status" value="1"/>
</dbReference>
<feature type="domain" description="GGDEF" evidence="8">
    <location>
        <begin position="344"/>
        <end position="472"/>
    </location>
</feature>
<dbReference type="RefSeq" id="WP_118277180.1">
    <property type="nucleotide sequence ID" value="NZ_AP019695.1"/>
</dbReference>
<evidence type="ECO:0000313" key="9">
    <source>
        <dbReference type="EMBL" id="BBK21552.1"/>
    </source>
</evidence>
<dbReference type="InterPro" id="IPR033479">
    <property type="entry name" value="dCache_1"/>
</dbReference>
<keyword evidence="3 6" id="KW-0812">Transmembrane</keyword>
<dbReference type="KEGG" id="aarg:Aargi30884_04550"/>
<dbReference type="EMBL" id="AP019695">
    <property type="protein sequence ID" value="BBK21552.1"/>
    <property type="molecule type" value="Genomic_DNA"/>
</dbReference>
<dbReference type="Pfam" id="PF02743">
    <property type="entry name" value="dCache_1"/>
    <property type="match status" value="1"/>
</dbReference>
<dbReference type="PANTHER" id="PTHR33121:SF71">
    <property type="entry name" value="OXYGEN SENSOR PROTEIN DOSP"/>
    <property type="match status" value="1"/>
</dbReference>
<dbReference type="CDD" id="cd01949">
    <property type="entry name" value="GGDEF"/>
    <property type="match status" value="1"/>
</dbReference>
<accession>A0A6N4THI2</accession>
<dbReference type="InterPro" id="IPR035919">
    <property type="entry name" value="EAL_sf"/>
</dbReference>
<dbReference type="CDD" id="cd18773">
    <property type="entry name" value="PDC1_HK_sensor"/>
    <property type="match status" value="1"/>
</dbReference>
<evidence type="ECO:0000259" key="7">
    <source>
        <dbReference type="PROSITE" id="PS50883"/>
    </source>
</evidence>
<proteinExistence type="predicted"/>
<evidence type="ECO:0000256" key="1">
    <source>
        <dbReference type="ARBA" id="ARBA00004651"/>
    </source>
</evidence>
<feature type="transmembrane region" description="Helical" evidence="6">
    <location>
        <begin position="7"/>
        <end position="25"/>
    </location>
</feature>
<dbReference type="AlphaFoldDB" id="A0A6N4THI2"/>
<comment type="subcellular location">
    <subcellularLocation>
        <location evidence="1">Cell membrane</location>
        <topology evidence="1">Multi-pass membrane protein</topology>
    </subcellularLocation>
</comment>
<dbReference type="GO" id="GO:0071111">
    <property type="term" value="F:cyclic-guanylate-specific phosphodiesterase activity"/>
    <property type="evidence" value="ECO:0007669"/>
    <property type="project" value="InterPro"/>
</dbReference>
<dbReference type="GO" id="GO:0005886">
    <property type="term" value="C:plasma membrane"/>
    <property type="evidence" value="ECO:0007669"/>
    <property type="project" value="UniProtKB-SubCell"/>
</dbReference>
<dbReference type="NCBIfam" id="TIGR00254">
    <property type="entry name" value="GGDEF"/>
    <property type="match status" value="1"/>
</dbReference>
<dbReference type="InterPro" id="IPR001633">
    <property type="entry name" value="EAL_dom"/>
</dbReference>
<dbReference type="CDD" id="cd01948">
    <property type="entry name" value="EAL"/>
    <property type="match status" value="1"/>
</dbReference>
<organism evidence="9 10">
    <name type="scientific">Amedibacterium intestinale</name>
    <dbReference type="NCBI Taxonomy" id="2583452"/>
    <lineage>
        <taxon>Bacteria</taxon>
        <taxon>Bacillati</taxon>
        <taxon>Bacillota</taxon>
        <taxon>Erysipelotrichia</taxon>
        <taxon>Erysipelotrichales</taxon>
        <taxon>Erysipelotrichaceae</taxon>
        <taxon>Amedibacterium</taxon>
    </lineage>
</organism>
<evidence type="ECO:0000259" key="8">
    <source>
        <dbReference type="PROSITE" id="PS50887"/>
    </source>
</evidence>
<evidence type="ECO:0000256" key="5">
    <source>
        <dbReference type="ARBA" id="ARBA00023136"/>
    </source>
</evidence>
<dbReference type="PROSITE" id="PS50883">
    <property type="entry name" value="EAL"/>
    <property type="match status" value="1"/>
</dbReference>
<dbReference type="Gene3D" id="3.30.70.270">
    <property type="match status" value="1"/>
</dbReference>
<dbReference type="SUPFAM" id="SSF55073">
    <property type="entry name" value="Nucleotide cyclase"/>
    <property type="match status" value="1"/>
</dbReference>
<dbReference type="PROSITE" id="PS50887">
    <property type="entry name" value="GGDEF"/>
    <property type="match status" value="1"/>
</dbReference>
<dbReference type="InterPro" id="IPR050706">
    <property type="entry name" value="Cyclic-di-GMP_PDE-like"/>
</dbReference>
<dbReference type="SUPFAM" id="SSF141868">
    <property type="entry name" value="EAL domain-like"/>
    <property type="match status" value="1"/>
</dbReference>
<dbReference type="Proteomes" id="UP000464754">
    <property type="component" value="Chromosome"/>
</dbReference>
<dbReference type="Gene3D" id="3.30.450.20">
    <property type="entry name" value="PAS domain"/>
    <property type="match status" value="1"/>
</dbReference>
<dbReference type="SMART" id="SM00267">
    <property type="entry name" value="GGDEF"/>
    <property type="match status" value="1"/>
</dbReference>
<feature type="domain" description="EAL" evidence="7">
    <location>
        <begin position="484"/>
        <end position="737"/>
    </location>
</feature>
<dbReference type="InterPro" id="IPR043128">
    <property type="entry name" value="Rev_trsase/Diguanyl_cyclase"/>
</dbReference>
<evidence type="ECO:0000256" key="2">
    <source>
        <dbReference type="ARBA" id="ARBA00022475"/>
    </source>
</evidence>
<dbReference type="PANTHER" id="PTHR33121">
    <property type="entry name" value="CYCLIC DI-GMP PHOSPHODIESTERASE PDEF"/>
    <property type="match status" value="1"/>
</dbReference>